<comment type="similarity">
    <text evidence="1">Belongs to the peptidase C78 family.</text>
</comment>
<accession>A0ABM1TL33</accession>
<sequence length="156" mass="18071">MELIDNVHLCLNFPDFAEKISLVRGIYKYYHYNCDGVDDRGWGCGYRTLQTICSWVHHEQNINASFKEFPERKTGPVPTIQEIQKALKTMGDKPDSFVGSREWIGSVEVAMCIDFFYNVSCKILHLRSGSELKETVNELHRHFDYFGSPIMMDIPL</sequence>
<dbReference type="Proteomes" id="UP000694941">
    <property type="component" value="Unplaced"/>
</dbReference>
<feature type="domain" description="UFSP1/2/DUB catalytic" evidence="3">
    <location>
        <begin position="19"/>
        <end position="153"/>
    </location>
</feature>
<evidence type="ECO:0000256" key="1">
    <source>
        <dbReference type="ARBA" id="ARBA00008552"/>
    </source>
</evidence>
<dbReference type="RefSeq" id="XP_022256589.1">
    <property type="nucleotide sequence ID" value="XM_022400881.1"/>
</dbReference>
<gene>
    <name evidence="5" type="primary">LOC106471408</name>
</gene>
<evidence type="ECO:0000313" key="5">
    <source>
        <dbReference type="RefSeq" id="XP_022256589.1"/>
    </source>
</evidence>
<dbReference type="PANTHER" id="PTHR48153">
    <property type="entry name" value="UFM1-SPECIFIC PROTEASE 2"/>
    <property type="match status" value="1"/>
</dbReference>
<evidence type="ECO:0000256" key="2">
    <source>
        <dbReference type="ARBA" id="ARBA00022801"/>
    </source>
</evidence>
<dbReference type="Gene3D" id="3.90.70.130">
    <property type="match status" value="1"/>
</dbReference>
<proteinExistence type="inferred from homology"/>
<name>A0ABM1TL33_LIMPO</name>
<keyword evidence="4" id="KW-1185">Reference proteome</keyword>
<keyword evidence="2" id="KW-0378">Hydrolase</keyword>
<reference evidence="5" key="1">
    <citation type="submission" date="2025-08" db="UniProtKB">
        <authorList>
            <consortium name="RefSeq"/>
        </authorList>
    </citation>
    <scope>IDENTIFICATION</scope>
    <source>
        <tissue evidence="5">Muscle</tissue>
    </source>
</reference>
<organism evidence="4 5">
    <name type="scientific">Limulus polyphemus</name>
    <name type="common">Atlantic horseshoe crab</name>
    <dbReference type="NCBI Taxonomy" id="6850"/>
    <lineage>
        <taxon>Eukaryota</taxon>
        <taxon>Metazoa</taxon>
        <taxon>Ecdysozoa</taxon>
        <taxon>Arthropoda</taxon>
        <taxon>Chelicerata</taxon>
        <taxon>Merostomata</taxon>
        <taxon>Xiphosura</taxon>
        <taxon>Limulidae</taxon>
        <taxon>Limulus</taxon>
    </lineage>
</organism>
<dbReference type="PANTHER" id="PTHR48153:SF3">
    <property type="entry name" value="INACTIVE UFM1-SPECIFIC PROTEASE 1"/>
    <property type="match status" value="1"/>
</dbReference>
<dbReference type="InterPro" id="IPR012462">
    <property type="entry name" value="UFSP1/2_DUB_cat"/>
</dbReference>
<evidence type="ECO:0000313" key="4">
    <source>
        <dbReference type="Proteomes" id="UP000694941"/>
    </source>
</evidence>
<evidence type="ECO:0000259" key="3">
    <source>
        <dbReference type="Pfam" id="PF07910"/>
    </source>
</evidence>
<dbReference type="Pfam" id="PF07910">
    <property type="entry name" value="Peptidase_C78"/>
    <property type="match status" value="1"/>
</dbReference>
<protein>
    <submittedName>
        <fullName evidence="5">Ufm1-specific protease 1-like isoform X2</fullName>
    </submittedName>
</protein>
<dbReference type="GeneID" id="106471408"/>